<keyword evidence="3" id="KW-1185">Reference proteome</keyword>
<evidence type="ECO:0000313" key="3">
    <source>
        <dbReference type="Proteomes" id="UP000813463"/>
    </source>
</evidence>
<accession>A0A9R0IVT0</accession>
<dbReference type="GO" id="GO:0048281">
    <property type="term" value="P:inflorescence morphogenesis"/>
    <property type="evidence" value="ECO:0000318"/>
    <property type="project" value="GO_Central"/>
</dbReference>
<dbReference type="SMART" id="SM00856">
    <property type="entry name" value="PMEI"/>
    <property type="match status" value="1"/>
</dbReference>
<dbReference type="InterPro" id="IPR035513">
    <property type="entry name" value="Invertase/methylesterase_inhib"/>
</dbReference>
<dbReference type="RefSeq" id="XP_021856261.2">
    <property type="nucleotide sequence ID" value="XM_022000569.2"/>
</dbReference>
<reference evidence="3" key="1">
    <citation type="journal article" date="2021" name="Nat. Commun.">
        <title>Genomic analyses provide insights into spinach domestication and the genetic basis of agronomic traits.</title>
        <authorList>
            <person name="Cai X."/>
            <person name="Sun X."/>
            <person name="Xu C."/>
            <person name="Sun H."/>
            <person name="Wang X."/>
            <person name="Ge C."/>
            <person name="Zhang Z."/>
            <person name="Wang Q."/>
            <person name="Fei Z."/>
            <person name="Jiao C."/>
            <person name="Wang Q."/>
        </authorList>
    </citation>
    <scope>NUCLEOTIDE SEQUENCE [LARGE SCALE GENOMIC DNA]</scope>
    <source>
        <strain evidence="3">cv. Varoflay</strain>
    </source>
</reference>
<proteinExistence type="predicted"/>
<dbReference type="SUPFAM" id="SSF101148">
    <property type="entry name" value="Plant invertase/pectin methylesterase inhibitor"/>
    <property type="match status" value="1"/>
</dbReference>
<dbReference type="PANTHER" id="PTHR31080:SF152">
    <property type="entry name" value="CELL WALL _ VACUOLAR INHIBITOR OF FRUCTOSIDASE 2"/>
    <property type="match status" value="1"/>
</dbReference>
<dbReference type="KEGG" id="soe:110795552"/>
<evidence type="ECO:0000313" key="4">
    <source>
        <dbReference type="RefSeq" id="XP_021856261.2"/>
    </source>
</evidence>
<organism evidence="3 4">
    <name type="scientific">Spinacia oleracea</name>
    <name type="common">Spinach</name>
    <dbReference type="NCBI Taxonomy" id="3562"/>
    <lineage>
        <taxon>Eukaryota</taxon>
        <taxon>Viridiplantae</taxon>
        <taxon>Streptophyta</taxon>
        <taxon>Embryophyta</taxon>
        <taxon>Tracheophyta</taxon>
        <taxon>Spermatophyta</taxon>
        <taxon>Magnoliopsida</taxon>
        <taxon>eudicotyledons</taxon>
        <taxon>Gunneridae</taxon>
        <taxon>Pentapetalae</taxon>
        <taxon>Caryophyllales</taxon>
        <taxon>Chenopodiaceae</taxon>
        <taxon>Chenopodioideae</taxon>
        <taxon>Anserineae</taxon>
        <taxon>Spinacia</taxon>
    </lineage>
</organism>
<evidence type="ECO:0000256" key="1">
    <source>
        <dbReference type="ARBA" id="ARBA00022729"/>
    </source>
</evidence>
<feature type="domain" description="Pectinesterase inhibitor" evidence="2">
    <location>
        <begin position="38"/>
        <end position="191"/>
    </location>
</feature>
<dbReference type="Gene3D" id="1.20.140.40">
    <property type="entry name" value="Invertase/pectin methylesterase inhibitor family protein"/>
    <property type="match status" value="1"/>
</dbReference>
<dbReference type="InterPro" id="IPR006501">
    <property type="entry name" value="Pectinesterase_inhib_dom"/>
</dbReference>
<dbReference type="NCBIfam" id="TIGR01614">
    <property type="entry name" value="PME_inhib"/>
    <property type="match status" value="1"/>
</dbReference>
<dbReference type="PANTHER" id="PTHR31080">
    <property type="entry name" value="PECTINESTERASE INHIBITOR-LIKE"/>
    <property type="match status" value="1"/>
</dbReference>
<dbReference type="GeneID" id="110795552"/>
<name>A0A9R0IVT0_SPIOL</name>
<dbReference type="GO" id="GO:0009505">
    <property type="term" value="C:plant-type cell wall"/>
    <property type="evidence" value="ECO:0000318"/>
    <property type="project" value="GO_Central"/>
</dbReference>
<dbReference type="AlphaFoldDB" id="A0A9R0IVT0"/>
<dbReference type="Pfam" id="PF04043">
    <property type="entry name" value="PMEI"/>
    <property type="match status" value="1"/>
</dbReference>
<dbReference type="GO" id="GO:0004857">
    <property type="term" value="F:enzyme inhibitor activity"/>
    <property type="evidence" value="ECO:0000318"/>
    <property type="project" value="GO_Central"/>
</dbReference>
<protein>
    <submittedName>
        <fullName evidence="4">Cell wall / vacuolar inhibitor of fructosidase 2-like</fullName>
    </submittedName>
</protein>
<dbReference type="GO" id="GO:0009827">
    <property type="term" value="P:plant-type cell wall modification"/>
    <property type="evidence" value="ECO:0000318"/>
    <property type="project" value="GO_Central"/>
</dbReference>
<reference evidence="4" key="2">
    <citation type="submission" date="2025-08" db="UniProtKB">
        <authorList>
            <consortium name="RefSeq"/>
        </authorList>
    </citation>
    <scope>IDENTIFICATION</scope>
    <source>
        <tissue evidence="4">Leaf</tissue>
    </source>
</reference>
<evidence type="ECO:0000259" key="2">
    <source>
        <dbReference type="SMART" id="SM00856"/>
    </source>
</evidence>
<dbReference type="CDD" id="cd14859">
    <property type="entry name" value="PMEI_like"/>
    <property type="match status" value="1"/>
</dbReference>
<dbReference type="Proteomes" id="UP000813463">
    <property type="component" value="Chromosome 5"/>
</dbReference>
<sequence>MIFSPQQLNKAQMDKLSKLLFLLVLLIFINNRIKVVKGDDDFIKKTCKNTQYSDVCISSLKSYPSSSNSDLKGLATIMVNVGMVNASETYAYLSSQSQVISSRNRDTSLKKLYQLCASEYSYANDSLKSSLHELSLEDYDYDYASIHVMGASDYSNACHNAFNRYQCVDYPTLLKVREDGFKHICAVLLGLVDQLYSINKRS</sequence>
<gene>
    <name evidence="4" type="primary">LOC110795552</name>
</gene>
<dbReference type="InterPro" id="IPR051955">
    <property type="entry name" value="PME_Inhibitor"/>
</dbReference>
<keyword evidence="1" id="KW-0732">Signal</keyword>